<comment type="caution">
    <text evidence="2">The sequence shown here is derived from an EMBL/GenBank/DDBJ whole genome shotgun (WGS) entry which is preliminary data.</text>
</comment>
<dbReference type="EMBL" id="SPDV01000019">
    <property type="protein sequence ID" value="TFI58114.1"/>
    <property type="molecule type" value="Genomic_DNA"/>
</dbReference>
<name>A0A4Y8ZQ80_9SPHN</name>
<gene>
    <name evidence="2" type="ORF">E2493_11035</name>
</gene>
<dbReference type="Proteomes" id="UP000298213">
    <property type="component" value="Unassembled WGS sequence"/>
</dbReference>
<evidence type="ECO:0000256" key="1">
    <source>
        <dbReference type="SAM" id="Phobius"/>
    </source>
</evidence>
<keyword evidence="1" id="KW-0472">Membrane</keyword>
<dbReference type="AlphaFoldDB" id="A0A4Y8ZQ80"/>
<evidence type="ECO:0000313" key="3">
    <source>
        <dbReference type="Proteomes" id="UP000298213"/>
    </source>
</evidence>
<feature type="transmembrane region" description="Helical" evidence="1">
    <location>
        <begin position="70"/>
        <end position="88"/>
    </location>
</feature>
<keyword evidence="1" id="KW-0812">Transmembrane</keyword>
<evidence type="ECO:0000313" key="2">
    <source>
        <dbReference type="EMBL" id="TFI58114.1"/>
    </source>
</evidence>
<feature type="transmembrane region" description="Helical" evidence="1">
    <location>
        <begin position="46"/>
        <end position="64"/>
    </location>
</feature>
<organism evidence="2 3">
    <name type="scientific">Sphingomonas parva</name>
    <dbReference type="NCBI Taxonomy" id="2555898"/>
    <lineage>
        <taxon>Bacteria</taxon>
        <taxon>Pseudomonadati</taxon>
        <taxon>Pseudomonadota</taxon>
        <taxon>Alphaproteobacteria</taxon>
        <taxon>Sphingomonadales</taxon>
        <taxon>Sphingomonadaceae</taxon>
        <taxon>Sphingomonas</taxon>
    </lineage>
</organism>
<proteinExistence type="predicted"/>
<keyword evidence="3" id="KW-1185">Reference proteome</keyword>
<keyword evidence="1" id="KW-1133">Transmembrane helix</keyword>
<reference evidence="2 3" key="1">
    <citation type="submission" date="2019-03" db="EMBL/GenBank/DDBJ databases">
        <title>Genome sequence of Sphingomonas sp. 17J27-24.</title>
        <authorList>
            <person name="Kim M."/>
            <person name="Maeng S."/>
            <person name="Sathiyaraj S."/>
        </authorList>
    </citation>
    <scope>NUCLEOTIDE SEQUENCE [LARGE SCALE GENOMIC DNA]</scope>
    <source>
        <strain evidence="2 3">17J27-24</strain>
    </source>
</reference>
<dbReference type="RefSeq" id="WP_135086708.1">
    <property type="nucleotide sequence ID" value="NZ_SPDV01000019.1"/>
</dbReference>
<sequence length="230" mass="25086">MIGLGDAFRAAEEFVRRHIKTKAVRDAEKRRQERRQRQAMQNAKKAGAVAGVFAVGAFGVGIAFAPVTSAALAAGAAAVAGLAASGLLPKRRTSSFSREELAALPGQAEEWLLDQRMHLPQTAAAAIDAILVNLGDLPPHLGRIDPGSSLAWDARKLLGEHLPNLVQAWCNLPSQTRETDVETRVRFERGLGTIAEEVARLTHEASRDERMRVETHGRYLDARYRDDLGH</sequence>
<dbReference type="OrthoDB" id="7594143at2"/>
<protein>
    <submittedName>
        <fullName evidence="2">Uncharacterized protein</fullName>
    </submittedName>
</protein>
<accession>A0A4Y8ZQ80</accession>